<proteinExistence type="predicted"/>
<reference evidence="1" key="2">
    <citation type="journal article" date="2023" name="BMC Genomics">
        <title>Pest status, molecular evolution, and epigenetic factors derived from the genome assembly of Frankliniella fusca, a thysanopteran phytovirus vector.</title>
        <authorList>
            <person name="Catto M.A."/>
            <person name="Labadie P.E."/>
            <person name="Jacobson A.L."/>
            <person name="Kennedy G.G."/>
            <person name="Srinivasan R."/>
            <person name="Hunt B.G."/>
        </authorList>
    </citation>
    <scope>NUCLEOTIDE SEQUENCE</scope>
    <source>
        <strain evidence="1">PL_HMW_Pooled</strain>
    </source>
</reference>
<dbReference type="AlphaFoldDB" id="A0AAE1LFL2"/>
<gene>
    <name evidence="1" type="ORF">KUF71_000908</name>
</gene>
<name>A0AAE1LFL2_9NEOP</name>
<keyword evidence="2" id="KW-1185">Reference proteome</keyword>
<evidence type="ECO:0000313" key="2">
    <source>
        <dbReference type="Proteomes" id="UP001219518"/>
    </source>
</evidence>
<dbReference type="Proteomes" id="UP001219518">
    <property type="component" value="Unassembled WGS sequence"/>
</dbReference>
<evidence type="ECO:0000313" key="1">
    <source>
        <dbReference type="EMBL" id="KAK3918336.1"/>
    </source>
</evidence>
<protein>
    <submittedName>
        <fullName evidence="1">Involucrin</fullName>
    </submittedName>
</protein>
<accession>A0AAE1LFL2</accession>
<dbReference type="EMBL" id="JAHWGI010000935">
    <property type="protein sequence ID" value="KAK3918336.1"/>
    <property type="molecule type" value="Genomic_DNA"/>
</dbReference>
<reference evidence="1" key="1">
    <citation type="submission" date="2021-07" db="EMBL/GenBank/DDBJ databases">
        <authorList>
            <person name="Catto M.A."/>
            <person name="Jacobson A."/>
            <person name="Kennedy G."/>
            <person name="Labadie P."/>
            <person name="Hunt B.G."/>
            <person name="Srinivasan R."/>
        </authorList>
    </citation>
    <scope>NUCLEOTIDE SEQUENCE</scope>
    <source>
        <strain evidence="1">PL_HMW_Pooled</strain>
        <tissue evidence="1">Head</tissue>
    </source>
</reference>
<organism evidence="1 2">
    <name type="scientific">Frankliniella fusca</name>
    <dbReference type="NCBI Taxonomy" id="407009"/>
    <lineage>
        <taxon>Eukaryota</taxon>
        <taxon>Metazoa</taxon>
        <taxon>Ecdysozoa</taxon>
        <taxon>Arthropoda</taxon>
        <taxon>Hexapoda</taxon>
        <taxon>Insecta</taxon>
        <taxon>Pterygota</taxon>
        <taxon>Neoptera</taxon>
        <taxon>Paraneoptera</taxon>
        <taxon>Thysanoptera</taxon>
        <taxon>Terebrantia</taxon>
        <taxon>Thripoidea</taxon>
        <taxon>Thripidae</taxon>
        <taxon>Frankliniella</taxon>
    </lineage>
</organism>
<comment type="caution">
    <text evidence="1">The sequence shown here is derived from an EMBL/GenBank/DDBJ whole genome shotgun (WGS) entry which is preliminary data.</text>
</comment>
<sequence>MTKRLKYCVLSQVCRKSVYLDKYAGNPVYLDKYAGNPVYLDKYAGNPVYLDKYAGNPVYLDKYAGNPVYLDKYAGNPVYLDKYAGNPVYLDKYAGNPVYLTRALRRKASCPGIAYSSPQVALMGNPRQRPAVKANRSPLPHAPSPVQLWDIPLYEFKSEWHWRVLKI</sequence>